<sequence>MMSDQYYPFYPGDYLKDTLGLSLVEHGAYRIMLDHYYCEESLPANRERLCRICKAFTEEERKAVDMIAERYFEEENGNLYNNRAEIEIEKRRKFLEQQSRKGKISAEKRRVKK</sequence>
<organism evidence="1">
    <name type="scientific">viral metagenome</name>
    <dbReference type="NCBI Taxonomy" id="1070528"/>
    <lineage>
        <taxon>unclassified sequences</taxon>
        <taxon>metagenomes</taxon>
        <taxon>organismal metagenomes</taxon>
    </lineage>
</organism>
<dbReference type="Pfam" id="PF07120">
    <property type="entry name" value="DUF1376"/>
    <property type="match status" value="1"/>
</dbReference>
<evidence type="ECO:0000313" key="1">
    <source>
        <dbReference type="EMBL" id="QJA70322.1"/>
    </source>
</evidence>
<protein>
    <recommendedName>
        <fullName evidence="2">DUF1376 domain-containing protein</fullName>
    </recommendedName>
</protein>
<dbReference type="EMBL" id="MT141783">
    <property type="protein sequence ID" value="QJA70322.1"/>
    <property type="molecule type" value="Genomic_DNA"/>
</dbReference>
<evidence type="ECO:0008006" key="2">
    <source>
        <dbReference type="Google" id="ProtNLM"/>
    </source>
</evidence>
<name>A0A6M3JMT3_9ZZZZ</name>
<proteinExistence type="predicted"/>
<reference evidence="1" key="1">
    <citation type="submission" date="2020-03" db="EMBL/GenBank/DDBJ databases">
        <title>The deep terrestrial virosphere.</title>
        <authorList>
            <person name="Holmfeldt K."/>
            <person name="Nilsson E."/>
            <person name="Simone D."/>
            <person name="Lopez-Fernandez M."/>
            <person name="Wu X."/>
            <person name="de Brujin I."/>
            <person name="Lundin D."/>
            <person name="Andersson A."/>
            <person name="Bertilsson S."/>
            <person name="Dopson M."/>
        </authorList>
    </citation>
    <scope>NUCLEOTIDE SEQUENCE</scope>
    <source>
        <strain evidence="1">MM415A03788</strain>
    </source>
</reference>
<accession>A0A6M3JMT3</accession>
<gene>
    <name evidence="1" type="ORF">MM415A03788_0006</name>
</gene>
<dbReference type="AlphaFoldDB" id="A0A6M3JMT3"/>
<dbReference type="InterPro" id="IPR010781">
    <property type="entry name" value="DUF1376"/>
</dbReference>